<sequence length="115" mass="13778">MEGNNCPLPFERLIMVYYIEYEFRLKRNDNYGYRNSPYQPLTRKAEEDINCPLIPIPSSPPLPFEGGRGGKKRKERDKKRRGKMARYYFKRLKRTLHASVRRSNSGAEYLIYWKP</sequence>
<dbReference type="EMBL" id="BPLR01008328">
    <property type="protein sequence ID" value="GIY23881.1"/>
    <property type="molecule type" value="Genomic_DNA"/>
</dbReference>
<organism evidence="2 3">
    <name type="scientific">Caerostris extrusa</name>
    <name type="common">Bark spider</name>
    <name type="synonym">Caerostris bankana</name>
    <dbReference type="NCBI Taxonomy" id="172846"/>
    <lineage>
        <taxon>Eukaryota</taxon>
        <taxon>Metazoa</taxon>
        <taxon>Ecdysozoa</taxon>
        <taxon>Arthropoda</taxon>
        <taxon>Chelicerata</taxon>
        <taxon>Arachnida</taxon>
        <taxon>Araneae</taxon>
        <taxon>Araneomorphae</taxon>
        <taxon>Entelegynae</taxon>
        <taxon>Araneoidea</taxon>
        <taxon>Araneidae</taxon>
        <taxon>Caerostris</taxon>
    </lineage>
</organism>
<name>A0AAV4RSG5_CAEEX</name>
<comment type="caution">
    <text evidence="2">The sequence shown here is derived from an EMBL/GenBank/DDBJ whole genome shotgun (WGS) entry which is preliminary data.</text>
</comment>
<feature type="compositionally biased region" description="Basic residues" evidence="1">
    <location>
        <begin position="69"/>
        <end position="82"/>
    </location>
</feature>
<evidence type="ECO:0000256" key="1">
    <source>
        <dbReference type="SAM" id="MobiDB-lite"/>
    </source>
</evidence>
<dbReference type="Proteomes" id="UP001054945">
    <property type="component" value="Unassembled WGS sequence"/>
</dbReference>
<feature type="compositionally biased region" description="Pro residues" evidence="1">
    <location>
        <begin position="54"/>
        <end position="63"/>
    </location>
</feature>
<gene>
    <name evidence="2" type="ORF">CEXT_294651</name>
</gene>
<evidence type="ECO:0000313" key="3">
    <source>
        <dbReference type="Proteomes" id="UP001054945"/>
    </source>
</evidence>
<protein>
    <submittedName>
        <fullName evidence="2">Uncharacterized protein</fullName>
    </submittedName>
</protein>
<proteinExistence type="predicted"/>
<feature type="region of interest" description="Disordered" evidence="1">
    <location>
        <begin position="53"/>
        <end position="82"/>
    </location>
</feature>
<evidence type="ECO:0000313" key="2">
    <source>
        <dbReference type="EMBL" id="GIY23881.1"/>
    </source>
</evidence>
<accession>A0AAV4RSG5</accession>
<keyword evidence="3" id="KW-1185">Reference proteome</keyword>
<reference evidence="2 3" key="1">
    <citation type="submission" date="2021-06" db="EMBL/GenBank/DDBJ databases">
        <title>Caerostris extrusa draft genome.</title>
        <authorList>
            <person name="Kono N."/>
            <person name="Arakawa K."/>
        </authorList>
    </citation>
    <scope>NUCLEOTIDE SEQUENCE [LARGE SCALE GENOMIC DNA]</scope>
</reference>
<dbReference type="AlphaFoldDB" id="A0AAV4RSG5"/>